<evidence type="ECO:0000259" key="1">
    <source>
        <dbReference type="Pfam" id="PF26133"/>
    </source>
</evidence>
<feature type="domain" description="DUF8039" evidence="1">
    <location>
        <begin position="63"/>
        <end position="120"/>
    </location>
</feature>
<name>A0A0B2PTN9_GLYSO</name>
<dbReference type="EMBL" id="KN664051">
    <property type="protein sequence ID" value="KHN11024.1"/>
    <property type="molecule type" value="Genomic_DNA"/>
</dbReference>
<dbReference type="AlphaFoldDB" id="A0A0B2PTN9"/>
<accession>A0A0B2PTN9</accession>
<organism evidence="2">
    <name type="scientific">Glycine soja</name>
    <name type="common">Wild soybean</name>
    <dbReference type="NCBI Taxonomy" id="3848"/>
    <lineage>
        <taxon>Eukaryota</taxon>
        <taxon>Viridiplantae</taxon>
        <taxon>Streptophyta</taxon>
        <taxon>Embryophyta</taxon>
        <taxon>Tracheophyta</taxon>
        <taxon>Spermatophyta</taxon>
        <taxon>Magnoliopsida</taxon>
        <taxon>eudicotyledons</taxon>
        <taxon>Gunneridae</taxon>
        <taxon>Pentapetalae</taxon>
        <taxon>rosids</taxon>
        <taxon>fabids</taxon>
        <taxon>Fabales</taxon>
        <taxon>Fabaceae</taxon>
        <taxon>Papilionoideae</taxon>
        <taxon>50 kb inversion clade</taxon>
        <taxon>NPAAA clade</taxon>
        <taxon>indigoferoid/millettioid clade</taxon>
        <taxon>Phaseoleae</taxon>
        <taxon>Glycine</taxon>
        <taxon>Glycine subgen. Soja</taxon>
    </lineage>
</organism>
<dbReference type="InterPro" id="IPR058352">
    <property type="entry name" value="DUF8039"/>
</dbReference>
<dbReference type="Pfam" id="PF26133">
    <property type="entry name" value="DUF8039"/>
    <property type="match status" value="1"/>
</dbReference>
<sequence>MAPDIQIASQHSPPFEAPDIQVLAARVSTKESCAEAYTNPLGKKLSNVHVETMGLYVVGDQCTRLVTLGKVYDSTSTIHNVSYADDVVRVSVVTVYDGEAQVPFPTSEIQFVRQAVGTFVG</sequence>
<reference evidence="2" key="1">
    <citation type="submission" date="2014-07" db="EMBL/GenBank/DDBJ databases">
        <title>Identification of a novel salt tolerance gene in wild soybean by whole-genome sequencing.</title>
        <authorList>
            <person name="Lam H.-M."/>
            <person name="Qi X."/>
            <person name="Li M.-W."/>
            <person name="Liu X."/>
            <person name="Xie M."/>
            <person name="Ni M."/>
            <person name="Xu X."/>
        </authorList>
    </citation>
    <scope>NUCLEOTIDE SEQUENCE [LARGE SCALE GENOMIC DNA]</scope>
    <source>
        <tissue evidence="2">Root</tissue>
    </source>
</reference>
<evidence type="ECO:0000313" key="2">
    <source>
        <dbReference type="EMBL" id="KHN11024.1"/>
    </source>
</evidence>
<dbReference type="Proteomes" id="UP000053555">
    <property type="component" value="Unassembled WGS sequence"/>
</dbReference>
<gene>
    <name evidence="2" type="ORF">glysoja_044046</name>
</gene>
<proteinExistence type="predicted"/>
<protein>
    <recommendedName>
        <fullName evidence="1">DUF8039 domain-containing protein</fullName>
    </recommendedName>
</protein>